<dbReference type="PROSITE" id="PS51375">
    <property type="entry name" value="PPR"/>
    <property type="match status" value="4"/>
</dbReference>
<dbReference type="FunFam" id="1.25.40.10:FF:000470">
    <property type="entry name" value="Pentatricopeptide repeat-containing protein At5g66520"/>
    <property type="match status" value="1"/>
</dbReference>
<dbReference type="OMA" id="EPNIAIW"/>
<feature type="repeat" description="PPR" evidence="2">
    <location>
        <begin position="281"/>
        <end position="315"/>
    </location>
</feature>
<keyword evidence="4" id="KW-1185">Reference proteome</keyword>
<dbReference type="InterPro" id="IPR002885">
    <property type="entry name" value="PPR_rpt"/>
</dbReference>
<comment type="caution">
    <text evidence="3">The sequence shown here is derived from an EMBL/GenBank/DDBJ whole genome shotgun (WGS) entry which is preliminary data.</text>
</comment>
<dbReference type="Pfam" id="PF01535">
    <property type="entry name" value="PPR"/>
    <property type="match status" value="1"/>
</dbReference>
<dbReference type="FunFam" id="1.25.40.10:FF:000184">
    <property type="entry name" value="Pentatricopeptide repeat-containing protein, chloroplastic"/>
    <property type="match status" value="1"/>
</dbReference>
<dbReference type="GO" id="GO:0009451">
    <property type="term" value="P:RNA modification"/>
    <property type="evidence" value="ECO:0007669"/>
    <property type="project" value="InterPro"/>
</dbReference>
<dbReference type="PANTHER" id="PTHR24015:SF2016">
    <property type="entry name" value="PENTATRICOPEPTIDE REPEAT-CONTAINING PROTEIN"/>
    <property type="match status" value="1"/>
</dbReference>
<organism evidence="3 4">
    <name type="scientific">Macleaya cordata</name>
    <name type="common">Five-seeded plume-poppy</name>
    <name type="synonym">Bocconia cordata</name>
    <dbReference type="NCBI Taxonomy" id="56857"/>
    <lineage>
        <taxon>Eukaryota</taxon>
        <taxon>Viridiplantae</taxon>
        <taxon>Streptophyta</taxon>
        <taxon>Embryophyta</taxon>
        <taxon>Tracheophyta</taxon>
        <taxon>Spermatophyta</taxon>
        <taxon>Magnoliopsida</taxon>
        <taxon>Ranunculales</taxon>
        <taxon>Papaveraceae</taxon>
        <taxon>Papaveroideae</taxon>
        <taxon>Macleaya</taxon>
    </lineage>
</organism>
<evidence type="ECO:0000313" key="3">
    <source>
        <dbReference type="EMBL" id="OVA05783.1"/>
    </source>
</evidence>
<feature type="repeat" description="PPR" evidence="2">
    <location>
        <begin position="173"/>
        <end position="207"/>
    </location>
</feature>
<feature type="repeat" description="PPR" evidence="2">
    <location>
        <begin position="382"/>
        <end position="416"/>
    </location>
</feature>
<dbReference type="Pfam" id="PF13041">
    <property type="entry name" value="PPR_2"/>
    <property type="match status" value="4"/>
</dbReference>
<keyword evidence="1" id="KW-0677">Repeat</keyword>
<evidence type="ECO:0000313" key="4">
    <source>
        <dbReference type="Proteomes" id="UP000195402"/>
    </source>
</evidence>
<proteinExistence type="predicted"/>
<feature type="repeat" description="PPR" evidence="2">
    <location>
        <begin position="72"/>
        <end position="106"/>
    </location>
</feature>
<dbReference type="Proteomes" id="UP000195402">
    <property type="component" value="Unassembled WGS sequence"/>
</dbReference>
<dbReference type="Pfam" id="PF20431">
    <property type="entry name" value="E_motif"/>
    <property type="match status" value="1"/>
</dbReference>
<accession>A0A200Q5N1</accession>
<dbReference type="FunFam" id="1.25.40.10:FF:000031">
    <property type="entry name" value="Pentatricopeptide repeat-containing protein mitochondrial"/>
    <property type="match status" value="1"/>
</dbReference>
<dbReference type="NCBIfam" id="TIGR00756">
    <property type="entry name" value="PPR"/>
    <property type="match status" value="5"/>
</dbReference>
<dbReference type="GO" id="GO:0003723">
    <property type="term" value="F:RNA binding"/>
    <property type="evidence" value="ECO:0007669"/>
    <property type="project" value="InterPro"/>
</dbReference>
<dbReference type="InterPro" id="IPR046848">
    <property type="entry name" value="E_motif"/>
</dbReference>
<dbReference type="InParanoid" id="A0A200Q5N1"/>
<reference evidence="3 4" key="1">
    <citation type="journal article" date="2017" name="Mol. Plant">
        <title>The Genome of Medicinal Plant Macleaya cordata Provides New Insights into Benzylisoquinoline Alkaloids Metabolism.</title>
        <authorList>
            <person name="Liu X."/>
            <person name="Liu Y."/>
            <person name="Huang P."/>
            <person name="Ma Y."/>
            <person name="Qing Z."/>
            <person name="Tang Q."/>
            <person name="Cao H."/>
            <person name="Cheng P."/>
            <person name="Zheng Y."/>
            <person name="Yuan Z."/>
            <person name="Zhou Y."/>
            <person name="Liu J."/>
            <person name="Tang Z."/>
            <person name="Zhuo Y."/>
            <person name="Zhang Y."/>
            <person name="Yu L."/>
            <person name="Huang J."/>
            <person name="Yang P."/>
            <person name="Peng Q."/>
            <person name="Zhang J."/>
            <person name="Jiang W."/>
            <person name="Zhang Z."/>
            <person name="Lin K."/>
            <person name="Ro D.K."/>
            <person name="Chen X."/>
            <person name="Xiong X."/>
            <person name="Shang Y."/>
            <person name="Huang S."/>
            <person name="Zeng J."/>
        </authorList>
    </citation>
    <scope>NUCLEOTIDE SEQUENCE [LARGE SCALE GENOMIC DNA]</scope>
    <source>
        <strain evidence="4">cv. BLH2017</strain>
        <tissue evidence="3">Root</tissue>
    </source>
</reference>
<gene>
    <name evidence="3" type="ORF">BVC80_9037g51</name>
</gene>
<evidence type="ECO:0000256" key="2">
    <source>
        <dbReference type="PROSITE-ProRule" id="PRU00708"/>
    </source>
</evidence>
<evidence type="ECO:0000256" key="1">
    <source>
        <dbReference type="ARBA" id="ARBA00022737"/>
    </source>
</evidence>
<dbReference type="InterPro" id="IPR011990">
    <property type="entry name" value="TPR-like_helical_dom_sf"/>
</dbReference>
<dbReference type="InterPro" id="IPR046960">
    <property type="entry name" value="PPR_At4g14850-like_plant"/>
</dbReference>
<dbReference type="PANTHER" id="PTHR24015">
    <property type="entry name" value="OS07G0578800 PROTEIN-RELATED"/>
    <property type="match status" value="1"/>
</dbReference>
<dbReference type="Gene3D" id="1.25.40.10">
    <property type="entry name" value="Tetratricopeptide repeat domain"/>
    <property type="match status" value="5"/>
</dbReference>
<sequence>MIQKYHRVQTILPLLEKCRTFKELKQLHGLMITTSLIKQIIPLSNLIDFCTNSETSNLNYAESVFLQIDHPSVYIWNSMIRGHSNSNNPNEALFIYREMQQLGYSPDHFTFPFVLKACATINDQNYGKCVHDRIIKTGFDSDLYASTSLIHMYVSCADVEAGEKVFDGIPHRNVVAWTTLIAGYVNNDRATDAIRAFKEMEFSNVEPNDITLVNVLVACAQNRDIETGASIHDRVRQIGSFSTESNSTSNVILNTAILEMYAKCGSLKKARAIFDEMPERNVVAWNSMIGAYNQYGRAWEALKLFMGMRISGLNPDEATFLSLFSACANIGALVLGQGLHSYIEKTNIGKDVAVGTSLMDMYAKTGDTQSAAQIFNGLERKDVMAWTSMIMGMAMHGQSHEALDLFREMQRDDEVKPDHITYIGVLCACSYAGLVDEGYKHFNSMTNLYGLVPMEEHYCCMVDLLSRAGVLIEAEKLVQKMPMEPNIAIWGALLNGCEIHENVNLADRVGNRIMELRSQGSGVYVLLSNIYAKAGRWQGVKMAREFMKSKAVERSYGWSSVEVKALSP</sequence>
<name>A0A200Q5N1_MACCD</name>
<dbReference type="OrthoDB" id="185373at2759"/>
<dbReference type="EMBL" id="MVGT01003007">
    <property type="protein sequence ID" value="OVA05783.1"/>
    <property type="molecule type" value="Genomic_DNA"/>
</dbReference>
<protein>
    <submittedName>
        <fullName evidence="3">Pentatricopeptide repeat</fullName>
    </submittedName>
</protein>
<dbReference type="AlphaFoldDB" id="A0A200Q5N1"/>